<name>A0ABV8HB42_9FLAO</name>
<protein>
    <submittedName>
        <fullName evidence="2">Fibronectin type III-like domain-contianing protein</fullName>
    </submittedName>
</protein>
<dbReference type="RefSeq" id="WP_386270421.1">
    <property type="nucleotide sequence ID" value="NZ_JBHSAS010000006.1"/>
</dbReference>
<organism evidence="2 3">
    <name type="scientific">Zunongwangia endophytica</name>
    <dbReference type="NCBI Taxonomy" id="1808945"/>
    <lineage>
        <taxon>Bacteria</taxon>
        <taxon>Pseudomonadati</taxon>
        <taxon>Bacteroidota</taxon>
        <taxon>Flavobacteriia</taxon>
        <taxon>Flavobacteriales</taxon>
        <taxon>Flavobacteriaceae</taxon>
        <taxon>Zunongwangia</taxon>
    </lineage>
</organism>
<gene>
    <name evidence="2" type="ORF">ACFOS1_08475</name>
</gene>
<dbReference type="SMART" id="SM01217">
    <property type="entry name" value="Fn3_like"/>
    <property type="match status" value="1"/>
</dbReference>
<feature type="domain" description="Fibronectin type III-like" evidence="1">
    <location>
        <begin position="9"/>
        <end position="74"/>
    </location>
</feature>
<keyword evidence="3" id="KW-1185">Reference proteome</keyword>
<evidence type="ECO:0000313" key="2">
    <source>
        <dbReference type="EMBL" id="MFC4027436.1"/>
    </source>
</evidence>
<dbReference type="EMBL" id="JBHSAS010000006">
    <property type="protein sequence ID" value="MFC4027436.1"/>
    <property type="molecule type" value="Genomic_DNA"/>
</dbReference>
<evidence type="ECO:0000313" key="3">
    <source>
        <dbReference type="Proteomes" id="UP001595793"/>
    </source>
</evidence>
<dbReference type="Proteomes" id="UP001595793">
    <property type="component" value="Unassembled WGS sequence"/>
</dbReference>
<dbReference type="InterPro" id="IPR013783">
    <property type="entry name" value="Ig-like_fold"/>
</dbReference>
<evidence type="ECO:0000259" key="1">
    <source>
        <dbReference type="SMART" id="SM01217"/>
    </source>
</evidence>
<proteinExistence type="predicted"/>
<sequence>MTGYYNEDENVQLYVQDEKASTPVPILRLAAFDRIYHKNGETKEINLSINPRQLAMINKNDKLVIEPGWFGANVRGKLPEITKTQINFLKIFRIKEEDISVNY</sequence>
<dbReference type="InterPro" id="IPR026891">
    <property type="entry name" value="Fn3-like"/>
</dbReference>
<reference evidence="3" key="1">
    <citation type="journal article" date="2019" name="Int. J. Syst. Evol. Microbiol.">
        <title>The Global Catalogue of Microorganisms (GCM) 10K type strain sequencing project: providing services to taxonomists for standard genome sequencing and annotation.</title>
        <authorList>
            <consortium name="The Broad Institute Genomics Platform"/>
            <consortium name="The Broad Institute Genome Sequencing Center for Infectious Disease"/>
            <person name="Wu L."/>
            <person name="Ma J."/>
        </authorList>
    </citation>
    <scope>NUCLEOTIDE SEQUENCE [LARGE SCALE GENOMIC DNA]</scope>
    <source>
        <strain evidence="3">CECT 9128</strain>
    </source>
</reference>
<dbReference type="Gene3D" id="2.60.40.10">
    <property type="entry name" value="Immunoglobulins"/>
    <property type="match status" value="1"/>
</dbReference>
<comment type="caution">
    <text evidence="2">The sequence shown here is derived from an EMBL/GenBank/DDBJ whole genome shotgun (WGS) entry which is preliminary data.</text>
</comment>
<accession>A0ABV8HB42</accession>
<dbReference type="Pfam" id="PF14310">
    <property type="entry name" value="Fn3-like"/>
    <property type="match status" value="1"/>
</dbReference>